<name>A0A1W1IAD4_9BACT</name>
<organism evidence="1 2">
    <name type="scientific">Nitrospira japonica</name>
    <dbReference type="NCBI Taxonomy" id="1325564"/>
    <lineage>
        <taxon>Bacteria</taxon>
        <taxon>Pseudomonadati</taxon>
        <taxon>Nitrospirota</taxon>
        <taxon>Nitrospiria</taxon>
        <taxon>Nitrospirales</taxon>
        <taxon>Nitrospiraceae</taxon>
        <taxon>Nitrospira</taxon>
    </lineage>
</organism>
<dbReference type="STRING" id="1325564.NSJP_3566"/>
<evidence type="ECO:0000313" key="2">
    <source>
        <dbReference type="Proteomes" id="UP000192042"/>
    </source>
</evidence>
<sequence>MPKLVRIVIQLPVELKAQLDALKQQGYTTSGFIRAMLERELTKPEDDASNVLPMVKKVNSR</sequence>
<proteinExistence type="predicted"/>
<dbReference type="EMBL" id="LT828648">
    <property type="protein sequence ID" value="SLM49733.1"/>
    <property type="molecule type" value="Genomic_DNA"/>
</dbReference>
<accession>A0A1W1IAD4</accession>
<evidence type="ECO:0000313" key="1">
    <source>
        <dbReference type="EMBL" id="SLM49733.1"/>
    </source>
</evidence>
<dbReference type="KEGG" id="nja:NSJP_3566"/>
<dbReference type="Proteomes" id="UP000192042">
    <property type="component" value="Chromosome I"/>
</dbReference>
<dbReference type="OrthoDB" id="9992611at2"/>
<reference evidence="1 2" key="1">
    <citation type="submission" date="2017-03" db="EMBL/GenBank/DDBJ databases">
        <authorList>
            <person name="Afonso C.L."/>
            <person name="Miller P.J."/>
            <person name="Scott M.A."/>
            <person name="Spackman E."/>
            <person name="Goraichik I."/>
            <person name="Dimitrov K.M."/>
            <person name="Suarez D.L."/>
            <person name="Swayne D.E."/>
        </authorList>
    </citation>
    <scope>NUCLEOTIDE SEQUENCE [LARGE SCALE GENOMIC DNA]</scope>
    <source>
        <strain evidence="1">Genome sequencing of Nitrospira japonica strain NJ11</strain>
    </source>
</reference>
<dbReference type="RefSeq" id="WP_080887906.1">
    <property type="nucleotide sequence ID" value="NZ_LT828648.1"/>
</dbReference>
<dbReference type="AlphaFoldDB" id="A0A1W1IAD4"/>
<keyword evidence="2" id="KW-1185">Reference proteome</keyword>
<gene>
    <name evidence="1" type="ORF">NSJP_3566</name>
</gene>
<protein>
    <submittedName>
        <fullName evidence="1">Uncharacterized protein</fullName>
    </submittedName>
</protein>